<dbReference type="AlphaFoldDB" id="A0A553RF09"/>
<dbReference type="InterPro" id="IPR003961">
    <property type="entry name" value="FN3_dom"/>
</dbReference>
<dbReference type="OrthoDB" id="114660at2759"/>
<dbReference type="CDD" id="cd00063">
    <property type="entry name" value="FN3"/>
    <property type="match status" value="1"/>
</dbReference>
<evidence type="ECO:0000313" key="4">
    <source>
        <dbReference type="Proteomes" id="UP000316079"/>
    </source>
</evidence>
<dbReference type="InterPro" id="IPR050713">
    <property type="entry name" value="RTP_Phos/Ushers"/>
</dbReference>
<dbReference type="InterPro" id="IPR013783">
    <property type="entry name" value="Ig-like_fold"/>
</dbReference>
<sequence length="165" mass="18091">MLQKSNNTFKDVSPPSPCPPSLTLAATHHLIPGSRSGAGPSPSAPRDVVASLVSTRFIKLTWRLPAEPHGDDVSYSVYYSLEGTNRERVVNTSRPGEMQVTIQNLMPDSKYSFRVVAHNRNGPGESSAPLRVDTQPEVLSGLLLRGDLSRKLMQVMNEHKSSQRT</sequence>
<dbReference type="Pfam" id="PF00041">
    <property type="entry name" value="fn3"/>
    <property type="match status" value="1"/>
</dbReference>
<dbReference type="InterPro" id="IPR036116">
    <property type="entry name" value="FN3_sf"/>
</dbReference>
<protein>
    <recommendedName>
        <fullName evidence="2">Fibronectin type-III domain-containing protein</fullName>
    </recommendedName>
</protein>
<dbReference type="SUPFAM" id="SSF49265">
    <property type="entry name" value="Fibronectin type III"/>
    <property type="match status" value="1"/>
</dbReference>
<evidence type="ECO:0000256" key="1">
    <source>
        <dbReference type="SAM" id="MobiDB-lite"/>
    </source>
</evidence>
<dbReference type="GO" id="GO:0016020">
    <property type="term" value="C:membrane"/>
    <property type="evidence" value="ECO:0007669"/>
    <property type="project" value="UniProtKB-SubCell"/>
</dbReference>
<dbReference type="EMBL" id="SRMA01024274">
    <property type="protein sequence ID" value="TRZ00760.1"/>
    <property type="molecule type" value="Genomic_DNA"/>
</dbReference>
<dbReference type="Gene3D" id="2.60.40.10">
    <property type="entry name" value="Immunoglobulins"/>
    <property type="match status" value="1"/>
</dbReference>
<organism evidence="3 4">
    <name type="scientific">Danionella cerebrum</name>
    <dbReference type="NCBI Taxonomy" id="2873325"/>
    <lineage>
        <taxon>Eukaryota</taxon>
        <taxon>Metazoa</taxon>
        <taxon>Chordata</taxon>
        <taxon>Craniata</taxon>
        <taxon>Vertebrata</taxon>
        <taxon>Euteleostomi</taxon>
        <taxon>Actinopterygii</taxon>
        <taxon>Neopterygii</taxon>
        <taxon>Teleostei</taxon>
        <taxon>Ostariophysi</taxon>
        <taxon>Cypriniformes</taxon>
        <taxon>Danionidae</taxon>
        <taxon>Danioninae</taxon>
        <taxon>Danionella</taxon>
    </lineage>
</organism>
<dbReference type="SMART" id="SM00060">
    <property type="entry name" value="FN3"/>
    <property type="match status" value="1"/>
</dbReference>
<gene>
    <name evidence="3" type="ORF">DNTS_004599</name>
</gene>
<dbReference type="PANTHER" id="PTHR46957:SF3">
    <property type="entry name" value="CYTOKINE RECEPTOR"/>
    <property type="match status" value="1"/>
</dbReference>
<feature type="compositionally biased region" description="Polar residues" evidence="1">
    <location>
        <begin position="1"/>
        <end position="10"/>
    </location>
</feature>
<dbReference type="STRING" id="623744.A0A553RF09"/>
<dbReference type="FunFam" id="2.60.40.10:FF:000187">
    <property type="entry name" value="neogenin isoform X2"/>
    <property type="match status" value="1"/>
</dbReference>
<dbReference type="PANTHER" id="PTHR46957">
    <property type="entry name" value="CYTOKINE RECEPTOR"/>
    <property type="match status" value="1"/>
</dbReference>
<reference evidence="3 4" key="1">
    <citation type="journal article" date="2019" name="Sci. Data">
        <title>Hybrid genome assembly and annotation of Danionella translucida.</title>
        <authorList>
            <person name="Kadobianskyi M."/>
            <person name="Schulze L."/>
            <person name="Schuelke M."/>
            <person name="Judkewitz B."/>
        </authorList>
    </citation>
    <scope>NUCLEOTIDE SEQUENCE [LARGE SCALE GENOMIC DNA]</scope>
    <source>
        <strain evidence="3 4">Bolton</strain>
    </source>
</reference>
<evidence type="ECO:0000313" key="3">
    <source>
        <dbReference type="EMBL" id="TRZ00760.1"/>
    </source>
</evidence>
<comment type="caution">
    <text evidence="3">The sequence shown here is derived from an EMBL/GenBank/DDBJ whole genome shotgun (WGS) entry which is preliminary data.</text>
</comment>
<proteinExistence type="predicted"/>
<feature type="region of interest" description="Disordered" evidence="1">
    <location>
        <begin position="1"/>
        <end position="23"/>
    </location>
</feature>
<keyword evidence="4" id="KW-1185">Reference proteome</keyword>
<feature type="domain" description="Fibronectin type-III" evidence="2">
    <location>
        <begin position="44"/>
        <end position="137"/>
    </location>
</feature>
<name>A0A553RF09_9TELE</name>
<dbReference type="Proteomes" id="UP000316079">
    <property type="component" value="Unassembled WGS sequence"/>
</dbReference>
<accession>A0A553RF09</accession>
<dbReference type="PRINTS" id="PR00014">
    <property type="entry name" value="FNTYPEIII"/>
</dbReference>
<evidence type="ECO:0000259" key="2">
    <source>
        <dbReference type="PROSITE" id="PS50853"/>
    </source>
</evidence>
<dbReference type="PROSITE" id="PS50853">
    <property type="entry name" value="FN3"/>
    <property type="match status" value="1"/>
</dbReference>